<sequence length="329" mass="36109">MTTPPSFTKEYHSKLYPSIQPNRPEISAKGKVVLVTGAGSGIGRETAITLAKADAKIIILCSRRTPLLGETKKQIKGLGNNSTVLVFQLDISNETSVNQVFDRATQEAGTIGIVVNSAALSTTPDPLKDVSSAEFWKSFEMNPKGGFHVSQAFPRTNSPSPSSPKTLLYFSTKVDHPLCSQSAFAAPGYCISKLSLAKLVEGLAFQNLGHLRVYMLHPGAVRTGMTDTMLAASRYPEALKNALTGDDVEVPAGFVLWLVSMHGECVPSGKLWWINWDVDELEKRVEKLENAYLLTVGMMGWPFVYILDVYMVVNNCHCMRASIRHRQMV</sequence>
<dbReference type="CDD" id="cd05233">
    <property type="entry name" value="SDR_c"/>
    <property type="match status" value="1"/>
</dbReference>
<dbReference type="OrthoDB" id="1933717at2759"/>
<keyword evidence="3" id="KW-1133">Transmembrane helix</keyword>
<dbReference type="PANTHER" id="PTHR42901:SF1">
    <property type="entry name" value="ALCOHOL DEHYDROGENASE"/>
    <property type="match status" value="1"/>
</dbReference>
<dbReference type="Pfam" id="PF00106">
    <property type="entry name" value="adh_short"/>
    <property type="match status" value="1"/>
</dbReference>
<dbReference type="AlphaFoldDB" id="A0A6A6RM37"/>
<dbReference type="Proteomes" id="UP000799753">
    <property type="component" value="Unassembled WGS sequence"/>
</dbReference>
<evidence type="ECO:0000313" key="4">
    <source>
        <dbReference type="EMBL" id="KAF2635581.1"/>
    </source>
</evidence>
<evidence type="ECO:0000256" key="2">
    <source>
        <dbReference type="ARBA" id="ARBA00023002"/>
    </source>
</evidence>
<keyword evidence="3" id="KW-0812">Transmembrane</keyword>
<dbReference type="EMBL" id="MU006805">
    <property type="protein sequence ID" value="KAF2635581.1"/>
    <property type="molecule type" value="Genomic_DNA"/>
</dbReference>
<dbReference type="PRINTS" id="PR00081">
    <property type="entry name" value="GDHRDH"/>
</dbReference>
<dbReference type="GO" id="GO:0016491">
    <property type="term" value="F:oxidoreductase activity"/>
    <property type="evidence" value="ECO:0007669"/>
    <property type="project" value="UniProtKB-KW"/>
</dbReference>
<keyword evidence="5" id="KW-1185">Reference proteome</keyword>
<comment type="similarity">
    <text evidence="1">Belongs to the short-chain dehydrogenases/reductases (SDR) family.</text>
</comment>
<dbReference type="SUPFAM" id="SSF51735">
    <property type="entry name" value="NAD(P)-binding Rossmann-fold domains"/>
    <property type="match status" value="1"/>
</dbReference>
<feature type="transmembrane region" description="Helical" evidence="3">
    <location>
        <begin position="291"/>
        <end position="313"/>
    </location>
</feature>
<accession>A0A6A6RM37</accession>
<organism evidence="4 5">
    <name type="scientific">Massarina eburnea CBS 473.64</name>
    <dbReference type="NCBI Taxonomy" id="1395130"/>
    <lineage>
        <taxon>Eukaryota</taxon>
        <taxon>Fungi</taxon>
        <taxon>Dikarya</taxon>
        <taxon>Ascomycota</taxon>
        <taxon>Pezizomycotina</taxon>
        <taxon>Dothideomycetes</taxon>
        <taxon>Pleosporomycetidae</taxon>
        <taxon>Pleosporales</taxon>
        <taxon>Massarineae</taxon>
        <taxon>Massarinaceae</taxon>
        <taxon>Massarina</taxon>
    </lineage>
</organism>
<dbReference type="InterPro" id="IPR036291">
    <property type="entry name" value="NAD(P)-bd_dom_sf"/>
</dbReference>
<evidence type="ECO:0000313" key="5">
    <source>
        <dbReference type="Proteomes" id="UP000799753"/>
    </source>
</evidence>
<dbReference type="PANTHER" id="PTHR42901">
    <property type="entry name" value="ALCOHOL DEHYDROGENASE"/>
    <property type="match status" value="1"/>
</dbReference>
<keyword evidence="2" id="KW-0560">Oxidoreductase</keyword>
<keyword evidence="3" id="KW-0472">Membrane</keyword>
<dbReference type="InterPro" id="IPR002347">
    <property type="entry name" value="SDR_fam"/>
</dbReference>
<protein>
    <submittedName>
        <fullName evidence="4">NAD(P)-binding protein</fullName>
    </submittedName>
</protein>
<evidence type="ECO:0000256" key="1">
    <source>
        <dbReference type="ARBA" id="ARBA00006484"/>
    </source>
</evidence>
<reference evidence="4" key="1">
    <citation type="journal article" date="2020" name="Stud. Mycol.">
        <title>101 Dothideomycetes genomes: a test case for predicting lifestyles and emergence of pathogens.</title>
        <authorList>
            <person name="Haridas S."/>
            <person name="Albert R."/>
            <person name="Binder M."/>
            <person name="Bloem J."/>
            <person name="Labutti K."/>
            <person name="Salamov A."/>
            <person name="Andreopoulos B."/>
            <person name="Baker S."/>
            <person name="Barry K."/>
            <person name="Bills G."/>
            <person name="Bluhm B."/>
            <person name="Cannon C."/>
            <person name="Castanera R."/>
            <person name="Culley D."/>
            <person name="Daum C."/>
            <person name="Ezra D."/>
            <person name="Gonzalez J."/>
            <person name="Henrissat B."/>
            <person name="Kuo A."/>
            <person name="Liang C."/>
            <person name="Lipzen A."/>
            <person name="Lutzoni F."/>
            <person name="Magnuson J."/>
            <person name="Mondo S."/>
            <person name="Nolan M."/>
            <person name="Ohm R."/>
            <person name="Pangilinan J."/>
            <person name="Park H.-J."/>
            <person name="Ramirez L."/>
            <person name="Alfaro M."/>
            <person name="Sun H."/>
            <person name="Tritt A."/>
            <person name="Yoshinaga Y."/>
            <person name="Zwiers L.-H."/>
            <person name="Turgeon B."/>
            <person name="Goodwin S."/>
            <person name="Spatafora J."/>
            <person name="Crous P."/>
            <person name="Grigoriev I."/>
        </authorList>
    </citation>
    <scope>NUCLEOTIDE SEQUENCE</scope>
    <source>
        <strain evidence="4">CBS 473.64</strain>
    </source>
</reference>
<proteinExistence type="inferred from homology"/>
<name>A0A6A6RM37_9PLEO</name>
<gene>
    <name evidence="4" type="ORF">P280DRAFT_411196</name>
</gene>
<evidence type="ECO:0000256" key="3">
    <source>
        <dbReference type="SAM" id="Phobius"/>
    </source>
</evidence>
<dbReference type="Gene3D" id="3.40.50.720">
    <property type="entry name" value="NAD(P)-binding Rossmann-like Domain"/>
    <property type="match status" value="1"/>
</dbReference>